<evidence type="ECO:0000256" key="7">
    <source>
        <dbReference type="ARBA" id="ARBA00026066"/>
    </source>
</evidence>
<keyword evidence="5 13" id="KW-0808">Transferase</keyword>
<dbReference type="GO" id="GO:0006777">
    <property type="term" value="P:Mo-molybdopterin cofactor biosynthetic process"/>
    <property type="evidence" value="ECO:0007669"/>
    <property type="project" value="UniProtKB-KW"/>
</dbReference>
<dbReference type="KEGG" id="vcw:GJQ55_05180"/>
<dbReference type="CDD" id="cd00756">
    <property type="entry name" value="MoaE"/>
    <property type="match status" value="1"/>
</dbReference>
<evidence type="ECO:0000256" key="5">
    <source>
        <dbReference type="ARBA" id="ARBA00022679"/>
    </source>
</evidence>
<dbReference type="InterPro" id="IPR003448">
    <property type="entry name" value="Mopterin_biosynth_MoaE"/>
</dbReference>
<evidence type="ECO:0000256" key="11">
    <source>
        <dbReference type="ARBA" id="ARBA00032474"/>
    </source>
</evidence>
<dbReference type="FunFam" id="3.90.1170.40:FF:000001">
    <property type="entry name" value="Molybdopterin synthase catalytic subunit MoaE"/>
    <property type="match status" value="1"/>
</dbReference>
<dbReference type="GO" id="GO:0030366">
    <property type="term" value="F:molybdopterin synthase activity"/>
    <property type="evidence" value="ECO:0007669"/>
    <property type="project" value="UniProtKB-EC"/>
</dbReference>
<dbReference type="InterPro" id="IPR036563">
    <property type="entry name" value="MoaE_sf"/>
</dbReference>
<organism evidence="13 14">
    <name type="scientific">Venatoribacter cucullus</name>
    <dbReference type="NCBI Taxonomy" id="2661630"/>
    <lineage>
        <taxon>Bacteria</taxon>
        <taxon>Pseudomonadati</taxon>
        <taxon>Pseudomonadota</taxon>
        <taxon>Gammaproteobacteria</taxon>
        <taxon>Oceanospirillales</taxon>
        <taxon>Oceanospirillaceae</taxon>
        <taxon>Venatoribacter</taxon>
    </lineage>
</organism>
<evidence type="ECO:0000256" key="8">
    <source>
        <dbReference type="ARBA" id="ARBA00029745"/>
    </source>
</evidence>
<comment type="catalytic activity">
    <reaction evidence="12">
        <text>2 [molybdopterin-synthase sulfur-carrier protein]-C-terminal-Gly-aminoethanethioate + cyclic pyranopterin phosphate + H2O = molybdopterin + 2 [molybdopterin-synthase sulfur-carrier protein]-C-terminal Gly-Gly + 2 H(+)</text>
        <dbReference type="Rhea" id="RHEA:26333"/>
        <dbReference type="Rhea" id="RHEA-COMP:12202"/>
        <dbReference type="Rhea" id="RHEA-COMP:19907"/>
        <dbReference type="ChEBI" id="CHEBI:15377"/>
        <dbReference type="ChEBI" id="CHEBI:15378"/>
        <dbReference type="ChEBI" id="CHEBI:58698"/>
        <dbReference type="ChEBI" id="CHEBI:59648"/>
        <dbReference type="ChEBI" id="CHEBI:90778"/>
        <dbReference type="ChEBI" id="CHEBI:232372"/>
        <dbReference type="EC" id="2.8.1.12"/>
    </reaction>
</comment>
<comment type="pathway">
    <text evidence="1">Cofactor biosynthesis; molybdopterin biosynthesis.</text>
</comment>
<dbReference type="Gene3D" id="3.90.1170.40">
    <property type="entry name" value="Molybdopterin biosynthesis MoaE subunit"/>
    <property type="match status" value="1"/>
</dbReference>
<dbReference type="EMBL" id="CP046056">
    <property type="protein sequence ID" value="QQD23910.1"/>
    <property type="molecule type" value="Genomic_DNA"/>
</dbReference>
<dbReference type="PANTHER" id="PTHR23404">
    <property type="entry name" value="MOLYBDOPTERIN SYNTHASE RELATED"/>
    <property type="match status" value="1"/>
</dbReference>
<dbReference type="Pfam" id="PF02391">
    <property type="entry name" value="MoaE"/>
    <property type="match status" value="1"/>
</dbReference>
<evidence type="ECO:0000256" key="4">
    <source>
        <dbReference type="ARBA" id="ARBA00013858"/>
    </source>
</evidence>
<sequence>MHSAADLTRILVQTDDFDLGQEYARLQQQPDCGAIVSFTGSVRELATAPLLSMTLEHYPGMTENALQQIVEQARSRWPLGKVTIIHRVGTLQVSEQIVLVLVSSAHRAAAFSACEFIMDFLKTRAPFWKKETTAQGDHWVDAKASDAEAGQRW</sequence>
<evidence type="ECO:0000256" key="6">
    <source>
        <dbReference type="ARBA" id="ARBA00023150"/>
    </source>
</evidence>
<evidence type="ECO:0000313" key="13">
    <source>
        <dbReference type="EMBL" id="QQD23910.1"/>
    </source>
</evidence>
<evidence type="ECO:0000256" key="3">
    <source>
        <dbReference type="ARBA" id="ARBA00011950"/>
    </source>
</evidence>
<reference evidence="13 14" key="1">
    <citation type="submission" date="2019-11" db="EMBL/GenBank/DDBJ databases">
        <title>Venatorbacter sp. nov. a predator of Campylobacter and other Gram-negative bacteria.</title>
        <authorList>
            <person name="Saeedi A."/>
            <person name="Cummings N.J."/>
            <person name="Connerton I.F."/>
            <person name="Connerton P.L."/>
        </authorList>
    </citation>
    <scope>NUCLEOTIDE SEQUENCE [LARGE SCALE GENOMIC DNA]</scope>
    <source>
        <strain evidence="13">XL5</strain>
    </source>
</reference>
<accession>A0A9X7YMT8</accession>
<name>A0A9X7YMT8_9GAMM</name>
<dbReference type="EC" id="2.8.1.12" evidence="3"/>
<dbReference type="AlphaFoldDB" id="A0A9X7YMT8"/>
<dbReference type="RefSeq" id="WP_228346453.1">
    <property type="nucleotide sequence ID" value="NZ_CP046056.1"/>
</dbReference>
<gene>
    <name evidence="13" type="primary">moaE</name>
    <name evidence="13" type="ORF">GJQ55_05180</name>
</gene>
<dbReference type="SUPFAM" id="SSF54690">
    <property type="entry name" value="Molybdopterin synthase subunit MoaE"/>
    <property type="match status" value="1"/>
</dbReference>
<evidence type="ECO:0000256" key="2">
    <source>
        <dbReference type="ARBA" id="ARBA00005426"/>
    </source>
</evidence>
<comment type="subunit">
    <text evidence="7">Heterotetramer of 2 MoaD subunits and 2 MoaE subunits. Also stable as homodimer. The enzyme changes between these two forms during catalysis.</text>
</comment>
<evidence type="ECO:0000256" key="10">
    <source>
        <dbReference type="ARBA" id="ARBA00030781"/>
    </source>
</evidence>
<evidence type="ECO:0000256" key="1">
    <source>
        <dbReference type="ARBA" id="ARBA00005046"/>
    </source>
</evidence>
<protein>
    <recommendedName>
        <fullName evidence="4">Molybdopterin synthase catalytic subunit</fullName>
        <ecNumber evidence="3">2.8.1.12</ecNumber>
    </recommendedName>
    <alternativeName>
        <fullName evidence="10">MPT synthase subunit 2</fullName>
    </alternativeName>
    <alternativeName>
        <fullName evidence="8">Molybdenum cofactor biosynthesis protein E</fullName>
    </alternativeName>
    <alternativeName>
        <fullName evidence="9">Molybdopterin-converting factor large subunit</fullName>
    </alternativeName>
    <alternativeName>
        <fullName evidence="11">Molybdopterin-converting factor subunit 2</fullName>
    </alternativeName>
</protein>
<keyword evidence="14" id="KW-1185">Reference proteome</keyword>
<evidence type="ECO:0000256" key="12">
    <source>
        <dbReference type="ARBA" id="ARBA00049878"/>
    </source>
</evidence>
<evidence type="ECO:0000313" key="14">
    <source>
        <dbReference type="Proteomes" id="UP000596074"/>
    </source>
</evidence>
<keyword evidence="6" id="KW-0501">Molybdenum cofactor biosynthesis</keyword>
<dbReference type="Proteomes" id="UP000596074">
    <property type="component" value="Chromosome"/>
</dbReference>
<comment type="similarity">
    <text evidence="2">Belongs to the MoaE family.</text>
</comment>
<proteinExistence type="inferred from homology"/>
<dbReference type="NCBIfam" id="NF007959">
    <property type="entry name" value="PRK10678.1"/>
    <property type="match status" value="1"/>
</dbReference>
<evidence type="ECO:0000256" key="9">
    <source>
        <dbReference type="ARBA" id="ARBA00030407"/>
    </source>
</evidence>